<keyword evidence="3" id="KW-1185">Reference proteome</keyword>
<feature type="compositionally biased region" description="Polar residues" evidence="1">
    <location>
        <begin position="115"/>
        <end position="126"/>
    </location>
</feature>
<reference evidence="3" key="1">
    <citation type="submission" date="2014-12" db="EMBL/GenBank/DDBJ databases">
        <title>Genome Sequence of Valsa Canker Pathogens Uncovers a Specific Adaption of Colonization on Woody Bark.</title>
        <authorList>
            <person name="Yin Z."/>
            <person name="Liu H."/>
            <person name="Gao X."/>
            <person name="Li Z."/>
            <person name="Song N."/>
            <person name="Ke X."/>
            <person name="Dai Q."/>
            <person name="Wu Y."/>
            <person name="Sun Y."/>
            <person name="Xu J.-R."/>
            <person name="Kang Z.K."/>
            <person name="Wang L."/>
            <person name="Huang L."/>
        </authorList>
    </citation>
    <scope>NUCLEOTIDE SEQUENCE [LARGE SCALE GENOMIC DNA]</scope>
    <source>
        <strain evidence="3">SXYL134</strain>
    </source>
</reference>
<accession>A0A194UWY2</accession>
<protein>
    <submittedName>
        <fullName evidence="2">Uncharacterized protein</fullName>
    </submittedName>
</protein>
<feature type="compositionally biased region" description="Basic and acidic residues" evidence="1">
    <location>
        <begin position="151"/>
        <end position="161"/>
    </location>
</feature>
<sequence length="274" mass="29414">MESFLHKACVGIHAPIRNLDVGSRGWPDSAPVTLYSICIVCEAVTVAIISLCLKANVLRSRGPGPRTWNFVLELFRDQVQAVARGNGWCPSILNFLLDDGTISGYNKENQDKSKASTTGMSNSSSKLPRRPIPNEATNPSTSSSLPCQPPKQRDPSPEEGTRSSIPSSQTWKTGRQKTSSPDETTGSSTTPSQAQQPSNTKTNSAGEETTHSPTQKEKHPKVLPYIETGPIPDRNVGWGEDIIGAGALDIIVADIKAAMAKKSQGQPLPGDKKK</sequence>
<gene>
    <name evidence="2" type="ORF">VP1G_10841</name>
</gene>
<evidence type="ECO:0000313" key="2">
    <source>
        <dbReference type="EMBL" id="KUI56205.1"/>
    </source>
</evidence>
<feature type="compositionally biased region" description="Basic and acidic residues" evidence="1">
    <location>
        <begin position="208"/>
        <end position="217"/>
    </location>
</feature>
<name>A0A194UWY2_CYTMA</name>
<dbReference type="EMBL" id="KN714687">
    <property type="protein sequence ID" value="KUI56205.1"/>
    <property type="molecule type" value="Genomic_DNA"/>
</dbReference>
<feature type="compositionally biased region" description="Low complexity" evidence="1">
    <location>
        <begin position="184"/>
        <end position="198"/>
    </location>
</feature>
<feature type="compositionally biased region" description="Polar residues" evidence="1">
    <location>
        <begin position="135"/>
        <end position="146"/>
    </location>
</feature>
<organism evidence="2 3">
    <name type="scientific">Cytospora mali</name>
    <name type="common">Apple Valsa canker fungus</name>
    <name type="synonym">Valsa mali</name>
    <dbReference type="NCBI Taxonomy" id="578113"/>
    <lineage>
        <taxon>Eukaryota</taxon>
        <taxon>Fungi</taxon>
        <taxon>Dikarya</taxon>
        <taxon>Ascomycota</taxon>
        <taxon>Pezizomycotina</taxon>
        <taxon>Sordariomycetes</taxon>
        <taxon>Sordariomycetidae</taxon>
        <taxon>Diaporthales</taxon>
        <taxon>Cytosporaceae</taxon>
        <taxon>Cytospora</taxon>
    </lineage>
</organism>
<feature type="region of interest" description="Disordered" evidence="1">
    <location>
        <begin position="107"/>
        <end position="236"/>
    </location>
</feature>
<feature type="compositionally biased region" description="Polar residues" evidence="1">
    <location>
        <begin position="162"/>
        <end position="183"/>
    </location>
</feature>
<dbReference type="OrthoDB" id="5372021at2759"/>
<dbReference type="Proteomes" id="UP000078576">
    <property type="component" value="Unassembled WGS sequence"/>
</dbReference>
<dbReference type="AlphaFoldDB" id="A0A194UWY2"/>
<proteinExistence type="predicted"/>
<evidence type="ECO:0000313" key="3">
    <source>
        <dbReference type="Proteomes" id="UP000078576"/>
    </source>
</evidence>
<evidence type="ECO:0000256" key="1">
    <source>
        <dbReference type="SAM" id="MobiDB-lite"/>
    </source>
</evidence>